<dbReference type="InterPro" id="IPR040191">
    <property type="entry name" value="UTP10"/>
</dbReference>
<dbReference type="GO" id="GO:0032040">
    <property type="term" value="C:small-subunit processome"/>
    <property type="evidence" value="ECO:0007669"/>
    <property type="project" value="TreeGrafter"/>
</dbReference>
<dbReference type="PANTHER" id="PTHR13457">
    <property type="entry name" value="BAP28"/>
    <property type="match status" value="1"/>
</dbReference>
<evidence type="ECO:0000313" key="3">
    <source>
        <dbReference type="EMBL" id="CAG6468001.1"/>
    </source>
</evidence>
<comment type="subcellular location">
    <subcellularLocation>
        <location evidence="1">Nucleus</location>
        <location evidence="1">Nucleolus</location>
    </subcellularLocation>
</comment>
<dbReference type="GO" id="GO:0000462">
    <property type="term" value="P:maturation of SSU-rRNA from tricistronic rRNA transcript (SSU-rRNA, 5.8S rRNA, LSU-rRNA)"/>
    <property type="evidence" value="ECO:0007669"/>
    <property type="project" value="TreeGrafter"/>
</dbReference>
<dbReference type="GO" id="GO:0045943">
    <property type="term" value="P:positive regulation of transcription by RNA polymerase I"/>
    <property type="evidence" value="ECO:0007669"/>
    <property type="project" value="TreeGrafter"/>
</dbReference>
<comment type="function">
    <text evidence="1">Involved in nucleolar processing of pre-18S ribosomal RNA.</text>
</comment>
<name>A0A8D8B2F5_CULPI</name>
<keyword evidence="1" id="KW-0539">Nucleus</keyword>
<keyword evidence="1" id="KW-0698">rRNA processing</keyword>
<dbReference type="InterPro" id="IPR022125">
    <property type="entry name" value="U3snoRNP10_N"/>
</dbReference>
<reference evidence="3" key="1">
    <citation type="submission" date="2021-05" db="EMBL/GenBank/DDBJ databases">
        <authorList>
            <person name="Alioto T."/>
            <person name="Alioto T."/>
            <person name="Gomez Garrido J."/>
        </authorList>
    </citation>
    <scope>NUCLEOTIDE SEQUENCE</scope>
</reference>
<sequence length="417" mass="46279">MSTSLAAQLQRLAVPATSALYDSRKKPSILFDAQAAAGKDREVIYDIGISGLQELVQLNPAFLQFEDTLFGKTSIDLQRSVENKELNRKLDASIRKFFFHLSPYFMLQPAHKCLEWLIRRYSIHEFNRADFVNLILPYHETLIFVRCVQVLHIAGKNDPFAWLHGVKKSGAPLAKKSIVNHAAGSLGFLRSYGEFLEQAVAELDNRANVLQAMIAFYCTTTIGVLDGADQVGENLVVAIIKTLVKGLSSKALDFTAASYMIVGHLVSKATLAKKTLEKILQRLAVQMHPSLTGNAVMLMVLILQTQHEQIGELSDAVIATIMSAKWLPQALGRVKQEGVSVVTLLRAVLGKCLSKICRQDEDLELCKRFCEGLLLEITLTEDEARVVIQSVLDSYFHKGTTAGETFPRSNFKSNTQI</sequence>
<protein>
    <recommendedName>
        <fullName evidence="1">HEAT repeat-containing protein 1</fullName>
    </recommendedName>
</protein>
<dbReference type="EMBL" id="HBUE01059567">
    <property type="protein sequence ID" value="CAG6468001.1"/>
    <property type="molecule type" value="Transcribed_RNA"/>
</dbReference>
<keyword evidence="1" id="KW-0690">Ribosome biogenesis</keyword>
<keyword evidence="1" id="KW-0687">Ribonucleoprotein</keyword>
<evidence type="ECO:0000259" key="2">
    <source>
        <dbReference type="Pfam" id="PF12397"/>
    </source>
</evidence>
<dbReference type="AlphaFoldDB" id="A0A8D8B2F5"/>
<feature type="domain" description="U3 small nucleolar RNA-associated protein 10 N-terminal" evidence="2">
    <location>
        <begin position="236"/>
        <end position="348"/>
    </location>
</feature>
<dbReference type="Pfam" id="PF12397">
    <property type="entry name" value="U3snoRNP10"/>
    <property type="match status" value="1"/>
</dbReference>
<accession>A0A8D8B2F5</accession>
<dbReference type="PANTHER" id="PTHR13457:SF1">
    <property type="entry name" value="HEAT REPEAT-CONTAINING PROTEIN 1"/>
    <property type="match status" value="1"/>
</dbReference>
<organism evidence="3">
    <name type="scientific">Culex pipiens</name>
    <name type="common">House mosquito</name>
    <dbReference type="NCBI Taxonomy" id="7175"/>
    <lineage>
        <taxon>Eukaryota</taxon>
        <taxon>Metazoa</taxon>
        <taxon>Ecdysozoa</taxon>
        <taxon>Arthropoda</taxon>
        <taxon>Hexapoda</taxon>
        <taxon>Insecta</taxon>
        <taxon>Pterygota</taxon>
        <taxon>Neoptera</taxon>
        <taxon>Endopterygota</taxon>
        <taxon>Diptera</taxon>
        <taxon>Nematocera</taxon>
        <taxon>Culicoidea</taxon>
        <taxon>Culicidae</taxon>
        <taxon>Culicinae</taxon>
        <taxon>Culicini</taxon>
        <taxon>Culex</taxon>
        <taxon>Culex</taxon>
    </lineage>
</organism>
<evidence type="ECO:0000256" key="1">
    <source>
        <dbReference type="RuleBase" id="RU367065"/>
    </source>
</evidence>
<proteinExistence type="inferred from homology"/>
<dbReference type="GO" id="GO:0030686">
    <property type="term" value="C:90S preribosome"/>
    <property type="evidence" value="ECO:0007669"/>
    <property type="project" value="TreeGrafter"/>
</dbReference>
<dbReference type="GO" id="GO:0034455">
    <property type="term" value="C:t-UTP complex"/>
    <property type="evidence" value="ECO:0007669"/>
    <property type="project" value="TreeGrafter"/>
</dbReference>
<comment type="similarity">
    <text evidence="1">Belongs to the HEATR1/UTP10 family.</text>
</comment>
<dbReference type="GO" id="GO:0030515">
    <property type="term" value="F:snoRNA binding"/>
    <property type="evidence" value="ECO:0007669"/>
    <property type="project" value="TreeGrafter"/>
</dbReference>